<feature type="transmembrane region" description="Helical" evidence="6">
    <location>
        <begin position="284"/>
        <end position="307"/>
    </location>
</feature>
<evidence type="ECO:0000256" key="4">
    <source>
        <dbReference type="ARBA" id="ARBA00022989"/>
    </source>
</evidence>
<sequence length="496" mass="55403">MPQDEMFLEQLCPREHLNFMTQLRLHSWDKEKQQCRVEKVIQEMKLEGVADSMIGNQAAEAGLTRNERKRLNFATETLTEPSLLYVDEPTTGLDSVMAANVVDILKRMAVGSDEYPQKRTVICTIHQPSTEIYTTFDKLYFIVDGRAAFFGPTRDVADYFARLGHPMPESNSNPADFAMELFVDPSNRVAAAARRQRLCDAYTTTLKPPDSYSDAHTTFTAKVAAVTSASWVVQFRVLLARDYVMRSRMPILSIAVVVRNAVLGLLMGLVLMGNDMSQTYVYSVTGSLFFGIAAQIMPTAICHIATLPQQLPCVIREIRSNGYSAAPYFLAKFLADIPIDLVASLTFSSLLMFLSGMANDTFTTWLKVSLVLFMSSFLGNAIGQWGSILAPPDTPFVGLVVVLLMVIPQFLFCGILILLDKIPVWWAWMAEITMFRYCLELLMMAQWRGYGSIPCEYLKAGDVKVEICPFPDGSAVLDFYGFGVSTTRCVLVILAW</sequence>
<feature type="transmembrane region" description="Helical" evidence="6">
    <location>
        <begin position="395"/>
        <end position="419"/>
    </location>
</feature>
<proteinExistence type="predicted"/>
<keyword evidence="2" id="KW-0813">Transport</keyword>
<protein>
    <recommendedName>
        <fullName evidence="10">ABC transporter domain-containing protein</fullName>
    </recommendedName>
</protein>
<evidence type="ECO:0000259" key="8">
    <source>
        <dbReference type="Pfam" id="PF19055"/>
    </source>
</evidence>
<organism evidence="9">
    <name type="scientific">Octactis speculum</name>
    <dbReference type="NCBI Taxonomy" id="3111310"/>
    <lineage>
        <taxon>Eukaryota</taxon>
        <taxon>Sar</taxon>
        <taxon>Stramenopiles</taxon>
        <taxon>Ochrophyta</taxon>
        <taxon>Dictyochophyceae</taxon>
        <taxon>Dictyochales</taxon>
        <taxon>Dictyochaceae</taxon>
        <taxon>Octactis</taxon>
    </lineage>
</organism>
<evidence type="ECO:0008006" key="10">
    <source>
        <dbReference type="Google" id="ProtNLM"/>
    </source>
</evidence>
<evidence type="ECO:0000256" key="2">
    <source>
        <dbReference type="ARBA" id="ARBA00022448"/>
    </source>
</evidence>
<accession>A0A7S2ARV0</accession>
<evidence type="ECO:0000256" key="6">
    <source>
        <dbReference type="SAM" id="Phobius"/>
    </source>
</evidence>
<evidence type="ECO:0000256" key="3">
    <source>
        <dbReference type="ARBA" id="ARBA00022692"/>
    </source>
</evidence>
<keyword evidence="4 6" id="KW-1133">Transmembrane helix</keyword>
<dbReference type="EMBL" id="HBGS01005238">
    <property type="protein sequence ID" value="CAD9375826.1"/>
    <property type="molecule type" value="Transcribed_RNA"/>
</dbReference>
<dbReference type="GO" id="GO:0005886">
    <property type="term" value="C:plasma membrane"/>
    <property type="evidence" value="ECO:0007669"/>
    <property type="project" value="TreeGrafter"/>
</dbReference>
<evidence type="ECO:0000256" key="1">
    <source>
        <dbReference type="ARBA" id="ARBA00004141"/>
    </source>
</evidence>
<dbReference type="InterPro" id="IPR013525">
    <property type="entry name" value="ABC2_TM"/>
</dbReference>
<feature type="transmembrane region" description="Helical" evidence="6">
    <location>
        <begin position="328"/>
        <end position="353"/>
    </location>
</feature>
<dbReference type="Gene3D" id="3.40.50.300">
    <property type="entry name" value="P-loop containing nucleotide triphosphate hydrolases"/>
    <property type="match status" value="1"/>
</dbReference>
<keyword evidence="3 6" id="KW-0812">Transmembrane</keyword>
<feature type="domain" description="ABC transporter family G" evidence="8">
    <location>
        <begin position="126"/>
        <end position="181"/>
    </location>
</feature>
<dbReference type="Pfam" id="PF01061">
    <property type="entry name" value="ABC2_membrane"/>
    <property type="match status" value="1"/>
</dbReference>
<keyword evidence="5 6" id="KW-0472">Membrane</keyword>
<feature type="domain" description="ABC-2 type transporter transmembrane" evidence="7">
    <location>
        <begin position="234"/>
        <end position="446"/>
    </location>
</feature>
<dbReference type="GO" id="GO:0140359">
    <property type="term" value="F:ABC-type transporter activity"/>
    <property type="evidence" value="ECO:0007669"/>
    <property type="project" value="InterPro"/>
</dbReference>
<evidence type="ECO:0000259" key="7">
    <source>
        <dbReference type="Pfam" id="PF01061"/>
    </source>
</evidence>
<gene>
    <name evidence="9" type="ORF">DSPE1174_LOCUS2692</name>
</gene>
<dbReference type="InterPro" id="IPR043926">
    <property type="entry name" value="ABCG_dom"/>
</dbReference>
<dbReference type="InterPro" id="IPR050352">
    <property type="entry name" value="ABCG_transporters"/>
</dbReference>
<evidence type="ECO:0000313" key="9">
    <source>
        <dbReference type="EMBL" id="CAD9375826.1"/>
    </source>
</evidence>
<dbReference type="InterPro" id="IPR027417">
    <property type="entry name" value="P-loop_NTPase"/>
</dbReference>
<dbReference type="AlphaFoldDB" id="A0A7S2ARV0"/>
<dbReference type="SUPFAM" id="SSF52540">
    <property type="entry name" value="P-loop containing nucleoside triphosphate hydrolases"/>
    <property type="match status" value="1"/>
</dbReference>
<dbReference type="PANTHER" id="PTHR48041">
    <property type="entry name" value="ABC TRANSPORTER G FAMILY MEMBER 28"/>
    <property type="match status" value="1"/>
</dbReference>
<dbReference type="PANTHER" id="PTHR48041:SF139">
    <property type="entry name" value="PROTEIN SCARLET"/>
    <property type="match status" value="1"/>
</dbReference>
<feature type="transmembrane region" description="Helical" evidence="6">
    <location>
        <begin position="251"/>
        <end position="272"/>
    </location>
</feature>
<comment type="subcellular location">
    <subcellularLocation>
        <location evidence="1">Membrane</location>
        <topology evidence="1">Multi-pass membrane protein</topology>
    </subcellularLocation>
</comment>
<reference evidence="9" key="1">
    <citation type="submission" date="2021-01" db="EMBL/GenBank/DDBJ databases">
        <authorList>
            <person name="Corre E."/>
            <person name="Pelletier E."/>
            <person name="Niang G."/>
            <person name="Scheremetjew M."/>
            <person name="Finn R."/>
            <person name="Kale V."/>
            <person name="Holt S."/>
            <person name="Cochrane G."/>
            <person name="Meng A."/>
            <person name="Brown T."/>
            <person name="Cohen L."/>
        </authorList>
    </citation>
    <scope>NUCLEOTIDE SEQUENCE</scope>
    <source>
        <strain evidence="9">CCMP1381</strain>
    </source>
</reference>
<dbReference type="Pfam" id="PF19055">
    <property type="entry name" value="ABC2_membrane_7"/>
    <property type="match status" value="1"/>
</dbReference>
<evidence type="ECO:0000256" key="5">
    <source>
        <dbReference type="ARBA" id="ARBA00023136"/>
    </source>
</evidence>
<feature type="transmembrane region" description="Helical" evidence="6">
    <location>
        <begin position="365"/>
        <end position="383"/>
    </location>
</feature>
<name>A0A7S2ARV0_9STRA</name>